<evidence type="ECO:0000256" key="8">
    <source>
        <dbReference type="ARBA" id="ARBA00022967"/>
    </source>
</evidence>
<dbReference type="InterPro" id="IPR017900">
    <property type="entry name" value="4Fe4S_Fe_S_CS"/>
</dbReference>
<feature type="binding site" evidence="17">
    <location>
        <position position="66"/>
    </location>
    <ligand>
        <name>[4Fe-4S] cluster</name>
        <dbReference type="ChEBI" id="CHEBI:49883"/>
        <label>1</label>
    </ligand>
</feature>
<keyword evidence="11 17" id="KW-0520">NAD</keyword>
<reference evidence="19" key="1">
    <citation type="journal article" date="2023" name="Front. Microbiol.">
        <title>Genome analysis of Candidatus Aschnera chinzeii, the bacterial endosymbiont of the blood-sucking bat fly Penicillidia jenynsii (Insecta: Diptera: Nycteribiidae).</title>
        <authorList>
            <person name="Koga R."/>
            <person name="Moriyama M."/>
            <person name="Nozaki T."/>
            <person name="Fukatsu T."/>
        </authorList>
    </citation>
    <scope>NUCLEOTIDE SEQUENCE</scope>
    <source>
        <strain evidence="19">Kw-01</strain>
    </source>
</reference>
<dbReference type="GO" id="GO:0005886">
    <property type="term" value="C:plasma membrane"/>
    <property type="evidence" value="ECO:0007669"/>
    <property type="project" value="UniProtKB-SubCell"/>
</dbReference>
<dbReference type="EMBL" id="AP028961">
    <property type="protein sequence ID" value="BET44572.1"/>
    <property type="molecule type" value="Genomic_DNA"/>
</dbReference>
<sequence>MNIIQILLNIFTNIRSIYLTFLNIFSKRETKLYPEEKTYLPPRYRGRIILTRDPDGKERCVACNLCAVVCPVDCISLQKSETPDGRWYPEFFQINFSRCIFCGLCEEACPTTAIQLTTDFEMAEYKRSDLVYEKDDLLINGPGKYHDYNFYHYNGVQINKKNKGEADNEEHPIDVKTLLP</sequence>
<evidence type="ECO:0000313" key="19">
    <source>
        <dbReference type="EMBL" id="BET44572.1"/>
    </source>
</evidence>
<keyword evidence="4 17" id="KW-0004">4Fe-4S</keyword>
<evidence type="ECO:0000259" key="18">
    <source>
        <dbReference type="PROSITE" id="PS51379"/>
    </source>
</evidence>
<protein>
    <recommendedName>
        <fullName evidence="15 17">NADH-quinone oxidoreductase subunit I</fullName>
        <ecNumber evidence="17">7.1.1.-</ecNumber>
    </recommendedName>
    <alternativeName>
        <fullName evidence="17">NADH dehydrogenase I subunit I</fullName>
    </alternativeName>
    <alternativeName>
        <fullName evidence="17">NDH-1 subunit I</fullName>
    </alternativeName>
</protein>
<dbReference type="PROSITE" id="PS00198">
    <property type="entry name" value="4FE4S_FER_1"/>
    <property type="match status" value="2"/>
</dbReference>
<comment type="cofactor">
    <cofactor evidence="17">
        <name>[4Fe-4S] cluster</name>
        <dbReference type="ChEBI" id="CHEBI:49883"/>
    </cofactor>
    <text evidence="17">Binds 2 [4Fe-4S] clusters per subunit.</text>
</comment>
<evidence type="ECO:0000256" key="12">
    <source>
        <dbReference type="ARBA" id="ARBA00023075"/>
    </source>
</evidence>
<feature type="domain" description="4Fe-4S ferredoxin-type" evidence="18">
    <location>
        <begin position="48"/>
        <end position="80"/>
    </location>
</feature>
<evidence type="ECO:0000256" key="16">
    <source>
        <dbReference type="ARBA" id="ARBA00047712"/>
    </source>
</evidence>
<feature type="binding site" evidence="17">
    <location>
        <position position="63"/>
    </location>
    <ligand>
        <name>[4Fe-4S] cluster</name>
        <dbReference type="ChEBI" id="CHEBI:49883"/>
        <label>1</label>
    </ligand>
</feature>
<proteinExistence type="inferred from homology"/>
<evidence type="ECO:0000256" key="7">
    <source>
        <dbReference type="ARBA" id="ARBA00022737"/>
    </source>
</evidence>
<dbReference type="SUPFAM" id="SSF54862">
    <property type="entry name" value="4Fe-4S ferredoxins"/>
    <property type="match status" value="1"/>
</dbReference>
<comment type="subunit">
    <text evidence="14 17">NDH-1 is composed of 13 different subunits. Subunits NuoA, H, J, K, L, M, N constitute the membrane sector of the complex.</text>
</comment>
<dbReference type="Pfam" id="PF12838">
    <property type="entry name" value="Fer4_7"/>
    <property type="match status" value="1"/>
</dbReference>
<keyword evidence="8 17" id="KW-1278">Translocase</keyword>
<evidence type="ECO:0000256" key="3">
    <source>
        <dbReference type="ARBA" id="ARBA00022475"/>
    </source>
</evidence>
<comment type="similarity">
    <text evidence="2 17">Belongs to the complex I 23 kDa subunit family.</text>
</comment>
<evidence type="ECO:0000256" key="13">
    <source>
        <dbReference type="ARBA" id="ARBA00023136"/>
    </source>
</evidence>
<dbReference type="Gene3D" id="3.30.70.3270">
    <property type="match status" value="1"/>
</dbReference>
<name>A0AAT9G4C6_9ENTR</name>
<reference evidence="19" key="2">
    <citation type="submission" date="2023-10" db="EMBL/GenBank/DDBJ databases">
        <authorList>
            <person name="Koga R."/>
            <person name="Fukatsu T."/>
        </authorList>
    </citation>
    <scope>NUCLEOTIDE SEQUENCE</scope>
    <source>
        <strain evidence="19">Kw-01</strain>
    </source>
</reference>
<dbReference type="PANTHER" id="PTHR10849">
    <property type="entry name" value="NADH DEHYDROGENASE UBIQUINONE IRON-SULFUR PROTEIN 8, MITOCHONDRIAL"/>
    <property type="match status" value="1"/>
</dbReference>
<evidence type="ECO:0000256" key="15">
    <source>
        <dbReference type="ARBA" id="ARBA00040641"/>
    </source>
</evidence>
<keyword evidence="13 17" id="KW-0472">Membrane</keyword>
<evidence type="ECO:0000256" key="2">
    <source>
        <dbReference type="ARBA" id="ARBA00010277"/>
    </source>
</evidence>
<feature type="binding site" evidence="17">
    <location>
        <position position="70"/>
    </location>
    <ligand>
        <name>[4Fe-4S] cluster</name>
        <dbReference type="ChEBI" id="CHEBI:49883"/>
        <label>2</label>
    </ligand>
</feature>
<dbReference type="InterPro" id="IPR010226">
    <property type="entry name" value="NADH_quinone_OxRdtase_chainI"/>
</dbReference>
<keyword evidence="9 17" id="KW-0408">Iron</keyword>
<feature type="binding site" evidence="17">
    <location>
        <position position="99"/>
    </location>
    <ligand>
        <name>[4Fe-4S] cluster</name>
        <dbReference type="ChEBI" id="CHEBI:49883"/>
        <label>2</label>
    </ligand>
</feature>
<dbReference type="GO" id="GO:0048038">
    <property type="term" value="F:quinone binding"/>
    <property type="evidence" value="ECO:0007669"/>
    <property type="project" value="UniProtKB-KW"/>
</dbReference>
<dbReference type="InterPro" id="IPR017896">
    <property type="entry name" value="4Fe4S_Fe-S-bd"/>
</dbReference>
<evidence type="ECO:0000256" key="6">
    <source>
        <dbReference type="ARBA" id="ARBA00022723"/>
    </source>
</evidence>
<dbReference type="EC" id="7.1.1.-" evidence="17"/>
<feature type="binding site" evidence="17">
    <location>
        <position position="109"/>
    </location>
    <ligand>
        <name>[4Fe-4S] cluster</name>
        <dbReference type="ChEBI" id="CHEBI:49883"/>
        <label>1</label>
    </ligand>
</feature>
<evidence type="ECO:0000256" key="9">
    <source>
        <dbReference type="ARBA" id="ARBA00023004"/>
    </source>
</evidence>
<keyword evidence="3 17" id="KW-1003">Cell membrane</keyword>
<dbReference type="GO" id="GO:0005506">
    <property type="term" value="F:iron ion binding"/>
    <property type="evidence" value="ECO:0007669"/>
    <property type="project" value="UniProtKB-UniRule"/>
</dbReference>
<keyword evidence="10 17" id="KW-0411">Iron-sulfur</keyword>
<gene>
    <name evidence="17 19" type="primary">nuoI</name>
    <name evidence="19" type="ORF">ACHINZ_2440</name>
</gene>
<evidence type="ECO:0000256" key="17">
    <source>
        <dbReference type="HAMAP-Rule" id="MF_01351"/>
    </source>
</evidence>
<evidence type="ECO:0000256" key="11">
    <source>
        <dbReference type="ARBA" id="ARBA00023027"/>
    </source>
</evidence>
<dbReference type="FunFam" id="3.30.70.3270:FF:000002">
    <property type="entry name" value="NADH-quinone oxidoreductase subunit I"/>
    <property type="match status" value="1"/>
</dbReference>
<dbReference type="PROSITE" id="PS51379">
    <property type="entry name" value="4FE4S_FER_2"/>
    <property type="match status" value="2"/>
</dbReference>
<evidence type="ECO:0000256" key="14">
    <source>
        <dbReference type="ARBA" id="ARBA00038844"/>
    </source>
</evidence>
<dbReference type="GO" id="GO:0050136">
    <property type="term" value="F:NADH dehydrogenase (quinone) (non-electrogenic) activity"/>
    <property type="evidence" value="ECO:0007669"/>
    <property type="project" value="UniProtKB-UniRule"/>
</dbReference>
<dbReference type="GO" id="GO:0051539">
    <property type="term" value="F:4 iron, 4 sulfur cluster binding"/>
    <property type="evidence" value="ECO:0007669"/>
    <property type="project" value="UniProtKB-KW"/>
</dbReference>
<comment type="subcellular location">
    <subcellularLocation>
        <location evidence="1">Cell inner membrane</location>
        <topology evidence="1">Peripheral membrane protein</topology>
    </subcellularLocation>
    <subcellularLocation>
        <location evidence="17">Cell membrane</location>
        <topology evidence="17">Peripheral membrane protein</topology>
    </subcellularLocation>
</comment>
<evidence type="ECO:0000256" key="5">
    <source>
        <dbReference type="ARBA" id="ARBA00022719"/>
    </source>
</evidence>
<feature type="binding site" evidence="17">
    <location>
        <position position="105"/>
    </location>
    <ligand>
        <name>[4Fe-4S] cluster</name>
        <dbReference type="ChEBI" id="CHEBI:49883"/>
        <label>2</label>
    </ligand>
</feature>
<evidence type="ECO:0000256" key="1">
    <source>
        <dbReference type="ARBA" id="ARBA00004417"/>
    </source>
</evidence>
<keyword evidence="5 17" id="KW-0874">Quinone</keyword>
<dbReference type="GO" id="GO:0009060">
    <property type="term" value="P:aerobic respiration"/>
    <property type="evidence" value="ECO:0007669"/>
    <property type="project" value="TreeGrafter"/>
</dbReference>
<organism evidence="19">
    <name type="scientific">Candidatus Aschnera chinzeii</name>
    <dbReference type="NCBI Taxonomy" id="1485666"/>
    <lineage>
        <taxon>Bacteria</taxon>
        <taxon>Pseudomonadati</taxon>
        <taxon>Pseudomonadota</taxon>
        <taxon>Gammaproteobacteria</taxon>
        <taxon>Enterobacterales</taxon>
        <taxon>Enterobacteriaceae</taxon>
        <taxon>Candidatus Aschnera</taxon>
    </lineage>
</organism>
<feature type="domain" description="4Fe-4S ferredoxin-type" evidence="18">
    <location>
        <begin position="90"/>
        <end position="119"/>
    </location>
</feature>
<accession>A0AAT9G4C6</accession>
<comment type="function">
    <text evidence="17">NDH-1 shuttles electrons from NADH, via FMN and iron-sulfur (Fe-S) centers, to quinones in the respiratory chain. The immediate electron acceptor for the enzyme in this species is believed to be ubiquinone. Couples the redox reaction to proton translocation (for every two electrons transferred, four hydrogen ions are translocated across the cytoplasmic membrane), and thus conserves the redox energy in a proton gradient.</text>
</comment>
<feature type="binding site" evidence="17">
    <location>
        <position position="102"/>
    </location>
    <ligand>
        <name>[4Fe-4S] cluster</name>
        <dbReference type="ChEBI" id="CHEBI:49883"/>
        <label>2</label>
    </ligand>
</feature>
<dbReference type="NCBIfam" id="TIGR01971">
    <property type="entry name" value="NuoI"/>
    <property type="match status" value="1"/>
</dbReference>
<dbReference type="PANTHER" id="PTHR10849:SF20">
    <property type="entry name" value="NADH DEHYDROGENASE [UBIQUINONE] IRON-SULFUR PROTEIN 8, MITOCHONDRIAL"/>
    <property type="match status" value="1"/>
</dbReference>
<dbReference type="NCBIfam" id="NF004536">
    <property type="entry name" value="PRK05888.1-1"/>
    <property type="match status" value="1"/>
</dbReference>
<feature type="binding site" evidence="17">
    <location>
        <position position="60"/>
    </location>
    <ligand>
        <name>[4Fe-4S] cluster</name>
        <dbReference type="ChEBI" id="CHEBI:49883"/>
        <label>1</label>
    </ligand>
</feature>
<keyword evidence="6 17" id="KW-0479">Metal-binding</keyword>
<comment type="catalytic activity">
    <reaction evidence="16 17">
        <text>a quinone + NADH + 5 H(+)(in) = a quinol + NAD(+) + 4 H(+)(out)</text>
        <dbReference type="Rhea" id="RHEA:57888"/>
        <dbReference type="ChEBI" id="CHEBI:15378"/>
        <dbReference type="ChEBI" id="CHEBI:24646"/>
        <dbReference type="ChEBI" id="CHEBI:57540"/>
        <dbReference type="ChEBI" id="CHEBI:57945"/>
        <dbReference type="ChEBI" id="CHEBI:132124"/>
    </reaction>
</comment>
<evidence type="ECO:0000256" key="4">
    <source>
        <dbReference type="ARBA" id="ARBA00022485"/>
    </source>
</evidence>
<keyword evidence="12 17" id="KW-0830">Ubiquinone</keyword>
<keyword evidence="7" id="KW-0677">Repeat</keyword>
<dbReference type="AlphaFoldDB" id="A0AAT9G4C6"/>
<dbReference type="HAMAP" id="MF_01351">
    <property type="entry name" value="NDH1_NuoI"/>
    <property type="match status" value="1"/>
</dbReference>
<evidence type="ECO:0000256" key="10">
    <source>
        <dbReference type="ARBA" id="ARBA00023014"/>
    </source>
</evidence>